<evidence type="ECO:0000256" key="5">
    <source>
        <dbReference type="ARBA" id="ARBA00022729"/>
    </source>
</evidence>
<dbReference type="SUPFAM" id="SSF88713">
    <property type="entry name" value="Glycoside hydrolase/deacetylase"/>
    <property type="match status" value="1"/>
</dbReference>
<sequence>MQTERHFSSLRTLVIMGLLFCASLMGASKPLSADPSAVILMYHRFGENDYPSTNIQLDQFRNHIAELKKDKYQFLPLREIVRRLKNHEDLPSHTIAITVDDAYKSFQTHGWPILKEAGIPVTLFVSTGAVDAGHPNYLSWDDIRTLQNEGVQIEHHGKDHLHMVHAGTNKAAIDIKAASDRFQAEIGRVPTLFAYPYGEYSQDIASLVADMGFEGAFAQFSSVASFSSQTFALPRFPINERYGDMDRLRLIANSQALPVSDITPANPVLTETTNPPLFGFTVDVPVEGLKNLACYPSHLGKRADIVSLNGGNRIEVRFEKPFPAGRSRINCTLPGKNGRWYWLGQYFLVTGGALD</sequence>
<dbReference type="PANTHER" id="PTHR34216">
    <property type="match status" value="1"/>
</dbReference>
<protein>
    <recommendedName>
        <fullName evidence="4">Chitooligosaccharide deacetylase</fullName>
    </recommendedName>
    <alternativeName>
        <fullName evidence="6">Nodulation protein B</fullName>
    </alternativeName>
</protein>
<dbReference type="InterPro" id="IPR051398">
    <property type="entry name" value="Polysacch_Deacetylase"/>
</dbReference>
<dbReference type="PANTHER" id="PTHR34216:SF3">
    <property type="entry name" value="POLY-BETA-1,6-N-ACETYL-D-GLUCOSAMINE N-DEACETYLASE"/>
    <property type="match status" value="1"/>
</dbReference>
<dbReference type="InterPro" id="IPR002509">
    <property type="entry name" value="NODB_dom"/>
</dbReference>
<dbReference type="Proteomes" id="UP000630923">
    <property type="component" value="Unassembled WGS sequence"/>
</dbReference>
<reference evidence="8" key="1">
    <citation type="journal article" date="2014" name="Int. J. Syst. Evol. Microbiol.">
        <title>Complete genome sequence of Corynebacterium casei LMG S-19264T (=DSM 44701T), isolated from a smear-ripened cheese.</title>
        <authorList>
            <consortium name="US DOE Joint Genome Institute (JGI-PGF)"/>
            <person name="Walter F."/>
            <person name="Albersmeier A."/>
            <person name="Kalinowski J."/>
            <person name="Ruckert C."/>
        </authorList>
    </citation>
    <scope>NUCLEOTIDE SEQUENCE</scope>
    <source>
        <strain evidence="8">KCTC 42590</strain>
    </source>
</reference>
<evidence type="ECO:0000256" key="1">
    <source>
        <dbReference type="ARBA" id="ARBA00003236"/>
    </source>
</evidence>
<feature type="domain" description="NodB homology" evidence="7">
    <location>
        <begin position="93"/>
        <end position="308"/>
    </location>
</feature>
<evidence type="ECO:0000313" key="8">
    <source>
        <dbReference type="EMBL" id="GHF16211.1"/>
    </source>
</evidence>
<evidence type="ECO:0000256" key="4">
    <source>
        <dbReference type="ARBA" id="ARBA00020071"/>
    </source>
</evidence>
<evidence type="ECO:0000256" key="2">
    <source>
        <dbReference type="ARBA" id="ARBA00004613"/>
    </source>
</evidence>
<dbReference type="Gene3D" id="3.20.20.370">
    <property type="entry name" value="Glycoside hydrolase/deacetylase"/>
    <property type="match status" value="1"/>
</dbReference>
<comment type="similarity">
    <text evidence="3">Belongs to the polysaccharide deacetylase family.</text>
</comment>
<evidence type="ECO:0000259" key="7">
    <source>
        <dbReference type="PROSITE" id="PS51677"/>
    </source>
</evidence>
<proteinExistence type="inferred from homology"/>
<dbReference type="RefSeq" id="WP_191250265.1">
    <property type="nucleotide sequence ID" value="NZ_BNCI01000001.1"/>
</dbReference>
<dbReference type="AlphaFoldDB" id="A0A919ANS7"/>
<comment type="caution">
    <text evidence="8">The sequence shown here is derived from an EMBL/GenBank/DDBJ whole genome shotgun (WGS) entry which is preliminary data.</text>
</comment>
<dbReference type="GO" id="GO:0005576">
    <property type="term" value="C:extracellular region"/>
    <property type="evidence" value="ECO:0007669"/>
    <property type="project" value="UniProtKB-SubCell"/>
</dbReference>
<gene>
    <name evidence="8" type="ORF">GCM10017044_08110</name>
</gene>
<name>A0A919ANS7_9PROT</name>
<comment type="function">
    <text evidence="1">Is involved in generating a small heat-stable compound (Nod), an acylated oligomer of N-acetylglucosamine, that stimulates mitosis in various plant protoplasts.</text>
</comment>
<dbReference type="CDD" id="cd10973">
    <property type="entry name" value="CE4_DAC_u4_5s"/>
    <property type="match status" value="1"/>
</dbReference>
<organism evidence="8 9">
    <name type="scientific">Kordiimonas sediminis</name>
    <dbReference type="NCBI Taxonomy" id="1735581"/>
    <lineage>
        <taxon>Bacteria</taxon>
        <taxon>Pseudomonadati</taxon>
        <taxon>Pseudomonadota</taxon>
        <taxon>Alphaproteobacteria</taxon>
        <taxon>Kordiimonadales</taxon>
        <taxon>Kordiimonadaceae</taxon>
        <taxon>Kordiimonas</taxon>
    </lineage>
</organism>
<accession>A0A919ANS7</accession>
<evidence type="ECO:0000313" key="9">
    <source>
        <dbReference type="Proteomes" id="UP000630923"/>
    </source>
</evidence>
<keyword evidence="5" id="KW-0732">Signal</keyword>
<dbReference type="Pfam" id="PF01522">
    <property type="entry name" value="Polysacc_deac_1"/>
    <property type="match status" value="1"/>
</dbReference>
<keyword evidence="9" id="KW-1185">Reference proteome</keyword>
<dbReference type="GO" id="GO:0005975">
    <property type="term" value="P:carbohydrate metabolic process"/>
    <property type="evidence" value="ECO:0007669"/>
    <property type="project" value="InterPro"/>
</dbReference>
<comment type="subcellular location">
    <subcellularLocation>
        <location evidence="2">Secreted</location>
    </subcellularLocation>
</comment>
<evidence type="ECO:0000256" key="3">
    <source>
        <dbReference type="ARBA" id="ARBA00010973"/>
    </source>
</evidence>
<dbReference type="GO" id="GO:0016810">
    <property type="term" value="F:hydrolase activity, acting on carbon-nitrogen (but not peptide) bonds"/>
    <property type="evidence" value="ECO:0007669"/>
    <property type="project" value="InterPro"/>
</dbReference>
<dbReference type="EMBL" id="BNCI01000001">
    <property type="protein sequence ID" value="GHF16211.1"/>
    <property type="molecule type" value="Genomic_DNA"/>
</dbReference>
<evidence type="ECO:0000256" key="6">
    <source>
        <dbReference type="ARBA" id="ARBA00032976"/>
    </source>
</evidence>
<reference evidence="8" key="2">
    <citation type="submission" date="2020-09" db="EMBL/GenBank/DDBJ databases">
        <authorList>
            <person name="Sun Q."/>
            <person name="Kim S."/>
        </authorList>
    </citation>
    <scope>NUCLEOTIDE SEQUENCE</scope>
    <source>
        <strain evidence="8">KCTC 42590</strain>
    </source>
</reference>
<dbReference type="InterPro" id="IPR011330">
    <property type="entry name" value="Glyco_hydro/deAcase_b/a-brl"/>
</dbReference>
<dbReference type="PROSITE" id="PS51677">
    <property type="entry name" value="NODB"/>
    <property type="match status" value="1"/>
</dbReference>